<accession>A0ABT9N9U8</accession>
<organism evidence="2 3">
    <name type="scientific">Arcanobacterium wilhelmae</name>
    <dbReference type="NCBI Taxonomy" id="1803177"/>
    <lineage>
        <taxon>Bacteria</taxon>
        <taxon>Bacillati</taxon>
        <taxon>Actinomycetota</taxon>
        <taxon>Actinomycetes</taxon>
        <taxon>Actinomycetales</taxon>
        <taxon>Actinomycetaceae</taxon>
        <taxon>Arcanobacterium</taxon>
    </lineage>
</organism>
<evidence type="ECO:0000313" key="3">
    <source>
        <dbReference type="Proteomes" id="UP001235966"/>
    </source>
</evidence>
<proteinExistence type="predicted"/>
<feature type="region of interest" description="Disordered" evidence="1">
    <location>
        <begin position="64"/>
        <end position="89"/>
    </location>
</feature>
<evidence type="ECO:0000256" key="1">
    <source>
        <dbReference type="SAM" id="MobiDB-lite"/>
    </source>
</evidence>
<name>A0ABT9N9U8_9ACTO</name>
<comment type="caution">
    <text evidence="2">The sequence shown here is derived from an EMBL/GenBank/DDBJ whole genome shotgun (WGS) entry which is preliminary data.</text>
</comment>
<dbReference type="EMBL" id="JAUSQW010000001">
    <property type="protein sequence ID" value="MDP9800280.1"/>
    <property type="molecule type" value="Genomic_DNA"/>
</dbReference>
<reference evidence="2 3" key="1">
    <citation type="submission" date="2023-07" db="EMBL/GenBank/DDBJ databases">
        <title>Sequencing the genomes of 1000 actinobacteria strains.</title>
        <authorList>
            <person name="Klenk H.-P."/>
        </authorList>
    </citation>
    <scope>NUCLEOTIDE SEQUENCE [LARGE SCALE GENOMIC DNA]</scope>
    <source>
        <strain evidence="2 3">DSM 102162</strain>
    </source>
</reference>
<dbReference type="Proteomes" id="UP001235966">
    <property type="component" value="Unassembled WGS sequence"/>
</dbReference>
<dbReference type="RefSeq" id="WP_278057675.1">
    <property type="nucleotide sequence ID" value="NZ_CP121247.1"/>
</dbReference>
<sequence length="89" mass="9556">MTTATVEVPAEGRAHVTNLEWTAITQDRGAGEHLYVLSDLLDGKARSTLSKATLKARADVTFPVMKGSGPERRTPPTAVAGTPRIERVQ</sequence>
<protein>
    <submittedName>
        <fullName evidence="2">Imidazole glycerol phosphate synthase subunit HisF</fullName>
    </submittedName>
</protein>
<gene>
    <name evidence="2" type="ORF">J2S49_000356</name>
</gene>
<evidence type="ECO:0000313" key="2">
    <source>
        <dbReference type="EMBL" id="MDP9800280.1"/>
    </source>
</evidence>
<keyword evidence="3" id="KW-1185">Reference proteome</keyword>